<gene>
    <name evidence="5" type="ORF">M9Y10_006614</name>
</gene>
<evidence type="ECO:0000256" key="3">
    <source>
        <dbReference type="PROSITE-ProRule" id="PRU00221"/>
    </source>
</evidence>
<dbReference type="PANTHER" id="PTHR44464">
    <property type="entry name" value="WD REPEAT-CONTAINING PROTEIN 17"/>
    <property type="match status" value="1"/>
</dbReference>
<keyword evidence="2" id="KW-0677">Repeat</keyword>
<evidence type="ECO:0000313" key="6">
    <source>
        <dbReference type="Proteomes" id="UP001470230"/>
    </source>
</evidence>
<dbReference type="PROSITE" id="PS50294">
    <property type="entry name" value="WD_REPEATS_REGION"/>
    <property type="match status" value="1"/>
</dbReference>
<keyword evidence="1 3" id="KW-0853">WD repeat</keyword>
<feature type="repeat" description="WD" evidence="3">
    <location>
        <begin position="324"/>
        <end position="358"/>
    </location>
</feature>
<protein>
    <recommendedName>
        <fullName evidence="7">WD repeat protein</fullName>
    </recommendedName>
</protein>
<dbReference type="InterPro" id="IPR019775">
    <property type="entry name" value="WD40_repeat_CS"/>
</dbReference>
<dbReference type="InterPro" id="IPR015943">
    <property type="entry name" value="WD40/YVTN_repeat-like_dom_sf"/>
</dbReference>
<evidence type="ECO:0000313" key="5">
    <source>
        <dbReference type="EMBL" id="KAK8876408.1"/>
    </source>
</evidence>
<dbReference type="PROSITE" id="PS50082">
    <property type="entry name" value="WD_REPEATS_2"/>
    <property type="match status" value="3"/>
</dbReference>
<evidence type="ECO:0008006" key="7">
    <source>
        <dbReference type="Google" id="ProtNLM"/>
    </source>
</evidence>
<dbReference type="PROSITE" id="PS00678">
    <property type="entry name" value="WD_REPEATS_1"/>
    <property type="match status" value="1"/>
</dbReference>
<dbReference type="SMART" id="SM00320">
    <property type="entry name" value="WD40"/>
    <property type="match status" value="7"/>
</dbReference>
<dbReference type="Gene3D" id="2.130.10.10">
    <property type="entry name" value="YVTN repeat-like/Quinoprotein amine dehydrogenase"/>
    <property type="match status" value="3"/>
</dbReference>
<dbReference type="InterPro" id="IPR036322">
    <property type="entry name" value="WD40_repeat_dom_sf"/>
</dbReference>
<dbReference type="PANTHER" id="PTHR44464:SF1">
    <property type="entry name" value="WD REPEAT-CONTAINING PROTEIN 17"/>
    <property type="match status" value="1"/>
</dbReference>
<dbReference type="CDD" id="cd00200">
    <property type="entry name" value="WD40"/>
    <property type="match status" value="1"/>
</dbReference>
<feature type="repeat" description="WD" evidence="3">
    <location>
        <begin position="578"/>
        <end position="613"/>
    </location>
</feature>
<evidence type="ECO:0000256" key="1">
    <source>
        <dbReference type="ARBA" id="ARBA00022574"/>
    </source>
</evidence>
<dbReference type="SUPFAM" id="SSF82171">
    <property type="entry name" value="DPP6 N-terminal domain-like"/>
    <property type="match status" value="1"/>
</dbReference>
<evidence type="ECO:0000256" key="4">
    <source>
        <dbReference type="SAM" id="MobiDB-lite"/>
    </source>
</evidence>
<name>A0ABR2JFS0_9EUKA</name>
<reference evidence="5 6" key="1">
    <citation type="submission" date="2024-04" db="EMBL/GenBank/DDBJ databases">
        <title>Tritrichomonas musculus Genome.</title>
        <authorList>
            <person name="Alves-Ferreira E."/>
            <person name="Grigg M."/>
            <person name="Lorenzi H."/>
            <person name="Galac M."/>
        </authorList>
    </citation>
    <scope>NUCLEOTIDE SEQUENCE [LARGE SCALE GENOMIC DNA]</scope>
    <source>
        <strain evidence="5 6">EAF2021</strain>
    </source>
</reference>
<dbReference type="InterPro" id="IPR001680">
    <property type="entry name" value="WD40_rpt"/>
</dbReference>
<organism evidence="5 6">
    <name type="scientific">Tritrichomonas musculus</name>
    <dbReference type="NCBI Taxonomy" id="1915356"/>
    <lineage>
        <taxon>Eukaryota</taxon>
        <taxon>Metamonada</taxon>
        <taxon>Parabasalia</taxon>
        <taxon>Tritrichomonadida</taxon>
        <taxon>Tritrichomonadidae</taxon>
        <taxon>Tritrichomonas</taxon>
    </lineage>
</organism>
<feature type="compositionally biased region" description="Low complexity" evidence="4">
    <location>
        <begin position="823"/>
        <end position="848"/>
    </location>
</feature>
<dbReference type="EMBL" id="JAPFFF010000012">
    <property type="protein sequence ID" value="KAK8876408.1"/>
    <property type="molecule type" value="Genomic_DNA"/>
</dbReference>
<feature type="region of interest" description="Disordered" evidence="4">
    <location>
        <begin position="822"/>
        <end position="855"/>
    </location>
</feature>
<feature type="repeat" description="WD" evidence="3">
    <location>
        <begin position="535"/>
        <end position="571"/>
    </location>
</feature>
<keyword evidence="6" id="KW-1185">Reference proteome</keyword>
<accession>A0ABR2JFS0</accession>
<evidence type="ECO:0000256" key="2">
    <source>
        <dbReference type="ARBA" id="ARBA00022737"/>
    </source>
</evidence>
<dbReference type="SUPFAM" id="SSF50978">
    <property type="entry name" value="WD40 repeat-like"/>
    <property type="match status" value="2"/>
</dbReference>
<dbReference type="Pfam" id="PF00400">
    <property type="entry name" value="WD40"/>
    <property type="match status" value="5"/>
</dbReference>
<dbReference type="Proteomes" id="UP001470230">
    <property type="component" value="Unassembled WGS sequence"/>
</dbReference>
<proteinExistence type="predicted"/>
<comment type="caution">
    <text evidence="5">The sequence shown here is derived from an EMBL/GenBank/DDBJ whole genome shotgun (WGS) entry which is preliminary data.</text>
</comment>
<sequence>MTDENVDQNTKQLDKVVKRISMAPGGATIYGYNTISINKKYFAYSSHFSVFLYDISTFQFSESICQGDCRISNIILSKTNPDEIAILFSNGLLTIYNMLERTQKLNVNIPCKKNYHYLSMEFNPDGTELLIFIKDIYTFIDVNLQQGKYKELVIPSIETVSVYRQHPDLANISILATEGSRIYVYNTEKIVSKSASFSNHIYHITFDPLNTMNCLMISKSPTWVVFSFLPDFNLISQSGNSSIKAKSGDWIPALPGHIVTGSSEHGILHVWTISNSQIVDTIQLENAPVVSVSSINDKSVIVTFNNGLFGVVDITKRSYLYKINNAHRNTIFSCNILPTDPSILATGGADGQICLWSLPILERKNSFTICNAGSLMTTCFSPGGGYLAAGSLNGTVMIFSTKTFEKLISEQLHKSICLSIAWSPHDPEIICTAGEDNQCQIYNIKDKKIVTTISVKSKFRKVQWSRKEKTIAIACFDGSIYVRMEGGAYQVIKGSASAPLFDVAWSPFHPTWIASTDDEGGVLIFDTESQTCKRAVEHKDKARPVLWSESIDYLLISGSWDGNIILWDARTLTKLGLIKAHSSHVYGLATHPAHPYMFVSTSRDETIRVWSFDRMFPEEKIHSLLKEEKFDAVKFCPFEGSEDLIKLLHRIMHDGTRQSFNDGDLCHINDIIRLTRKRVTRMTSALPHEQSTLMRSKKARTSAIAAADLCLKSGDIKRYCELMFIAGEFNMALSAAPAVGYNFWQNLMMARAQMLKGTEEGAELTLVAGKPIDAIDQFLDINSYDNALLITAALRETNFVPRTKSISLKNKNLRAKQHENANAIAPSASSSSSAPADSSISGSQSQPQVAPPTSEHLPFIRTNFESASDYGPYIVASSRSLQFAKEGKPLLSAAALLTVGDVTGAAWRLLHCGELMWAVEVARCMETVDDQIYDVLARYCIVNGCASEIFPDLSPKLRRKLAPLVPLATDSERDEFYKKFQMKSTMDYYEEAKRSRGIAKVQFLLLCGRQNEAAMLAVQLLRSLISQGPFNYSDAMNIIQLIRNIYVPEDDRKEPIWNEVVALCFYFGVYEAMWRGYDSIIEKLVVSTEQIINKFNFEYLKPKIKEMKCAAALSLAQYKASVGKAYINENNFESEIYDGIKALNDNVSVDGGSTVKSLGTGKLPIHLSSDPIVSVCSGLKIDGNIFYLEDGQSAMSAEEALMWFEVNPFSPLETHERLFPF</sequence>